<dbReference type="AlphaFoldDB" id="A0A2D4EZ89"/>
<accession>A0A2D4EZ89</accession>
<evidence type="ECO:0008006" key="2">
    <source>
        <dbReference type="Google" id="ProtNLM"/>
    </source>
</evidence>
<reference evidence="1" key="2">
    <citation type="submission" date="2017-11" db="EMBL/GenBank/DDBJ databases">
        <title>Coralsnake Venomics: Analyses of Venom Gland Transcriptomes and Proteomes of Six Brazilian Taxa.</title>
        <authorList>
            <person name="Aird S.D."/>
            <person name="Jorge da Silva N."/>
            <person name="Qiu L."/>
            <person name="Villar-Briones A."/>
            <person name="Aparecida-Saddi V."/>
            <person name="Campos-Telles M.P."/>
            <person name="Grau M."/>
            <person name="Mikheyev A.S."/>
        </authorList>
    </citation>
    <scope>NUCLEOTIDE SEQUENCE</scope>
    <source>
        <tissue evidence="1">Venom_gland</tissue>
    </source>
</reference>
<sequence length="149" mass="18272">MFYRWHFSPLRLAKMSPNMNLNCWKCKKNQGTFYHMWWSCKEAQKYWQRIKKWLEEITAEQIELKPEFFLLGIFYRQFPPKIKYIILHILTAATLSYAQCWKQPDIPTEEMTIQKIANCAEMDKLTLALKDKESSEYYKSWSCWYDWIE</sequence>
<dbReference type="EMBL" id="IACJ01034009">
    <property type="protein sequence ID" value="LAA40562.1"/>
    <property type="molecule type" value="Transcribed_RNA"/>
</dbReference>
<name>A0A2D4EZ89_MICCO</name>
<proteinExistence type="predicted"/>
<evidence type="ECO:0000313" key="1">
    <source>
        <dbReference type="EMBL" id="LAA40562.1"/>
    </source>
</evidence>
<protein>
    <recommendedName>
        <fullName evidence="2">Reverse transcriptase zinc-binding domain-containing protein</fullName>
    </recommendedName>
</protein>
<organism evidence="1">
    <name type="scientific">Micrurus corallinus</name>
    <name type="common">Brazilian coral snake</name>
    <dbReference type="NCBI Taxonomy" id="54390"/>
    <lineage>
        <taxon>Eukaryota</taxon>
        <taxon>Metazoa</taxon>
        <taxon>Chordata</taxon>
        <taxon>Craniata</taxon>
        <taxon>Vertebrata</taxon>
        <taxon>Euteleostomi</taxon>
        <taxon>Lepidosauria</taxon>
        <taxon>Squamata</taxon>
        <taxon>Bifurcata</taxon>
        <taxon>Unidentata</taxon>
        <taxon>Episquamata</taxon>
        <taxon>Toxicofera</taxon>
        <taxon>Serpentes</taxon>
        <taxon>Colubroidea</taxon>
        <taxon>Elapidae</taxon>
        <taxon>Elapinae</taxon>
        <taxon>Micrurus</taxon>
    </lineage>
</organism>
<reference evidence="1" key="1">
    <citation type="submission" date="2017-07" db="EMBL/GenBank/DDBJ databases">
        <authorList>
            <person name="Mikheyev A."/>
            <person name="Grau M."/>
        </authorList>
    </citation>
    <scope>NUCLEOTIDE SEQUENCE</scope>
    <source>
        <tissue evidence="1">Venom_gland</tissue>
    </source>
</reference>